<proteinExistence type="inferred from homology"/>
<comment type="caution">
    <text evidence="8">The sequence shown here is derived from an EMBL/GenBank/DDBJ whole genome shotgun (WGS) entry which is preliminary data.</text>
</comment>
<evidence type="ECO:0000256" key="1">
    <source>
        <dbReference type="ARBA" id="ARBA00000971"/>
    </source>
</evidence>
<feature type="domain" description="PPIase FKBP-type" evidence="7">
    <location>
        <begin position="1"/>
        <end position="85"/>
    </location>
</feature>
<dbReference type="PANTHER" id="PTHR43811:SF19">
    <property type="entry name" value="39 KDA FK506-BINDING NUCLEAR PROTEIN"/>
    <property type="match status" value="1"/>
</dbReference>
<evidence type="ECO:0000256" key="5">
    <source>
        <dbReference type="PROSITE-ProRule" id="PRU00277"/>
    </source>
</evidence>
<evidence type="ECO:0000313" key="9">
    <source>
        <dbReference type="Proteomes" id="UP000322084"/>
    </source>
</evidence>
<evidence type="ECO:0000259" key="7">
    <source>
        <dbReference type="PROSITE" id="PS50059"/>
    </source>
</evidence>
<evidence type="ECO:0000313" key="8">
    <source>
        <dbReference type="EMBL" id="GEQ97646.1"/>
    </source>
</evidence>
<dbReference type="AlphaFoldDB" id="A0A5A7MP56"/>
<gene>
    <name evidence="8" type="ORF">JCM17844_12830</name>
</gene>
<evidence type="ECO:0000256" key="2">
    <source>
        <dbReference type="ARBA" id="ARBA00006577"/>
    </source>
</evidence>
<evidence type="ECO:0000256" key="4">
    <source>
        <dbReference type="ARBA" id="ARBA00023235"/>
    </source>
</evidence>
<reference evidence="8 9" key="1">
    <citation type="submission" date="2019-09" db="EMBL/GenBank/DDBJ databases">
        <title>NBRP : Genome information of microbial organism related human and environment.</title>
        <authorList>
            <person name="Hattori M."/>
            <person name="Oshima K."/>
            <person name="Inaba H."/>
            <person name="Suda W."/>
            <person name="Sakamoto M."/>
            <person name="Iino T."/>
            <person name="Kitahara M."/>
            <person name="Oshida Y."/>
            <person name="Iida T."/>
            <person name="Kudo T."/>
            <person name="Itoh T."/>
            <person name="Ohkuma M."/>
        </authorList>
    </citation>
    <scope>NUCLEOTIDE SEQUENCE [LARGE SCALE GENOMIC DNA]</scope>
    <source>
        <strain evidence="8 9">Hi-2</strain>
    </source>
</reference>
<dbReference type="PROSITE" id="PS50059">
    <property type="entry name" value="FKBP_PPIASE"/>
    <property type="match status" value="1"/>
</dbReference>
<protein>
    <recommendedName>
        <fullName evidence="6">Peptidyl-prolyl cis-trans isomerase</fullName>
        <ecNumber evidence="6">5.2.1.8</ecNumber>
    </recommendedName>
</protein>
<keyword evidence="4 5" id="KW-0413">Isomerase</keyword>
<sequence length="88" mass="9594">MVTVHYEGRLTDGTVFDSSYERGQPATFPSDRLIPGWVEILPMMSVGDEWEIVIPSELAYGPRGAGGSIPPNSTLIFKLELLDVANKG</sequence>
<dbReference type="PANTHER" id="PTHR43811">
    <property type="entry name" value="FKBP-TYPE PEPTIDYL-PROLYL CIS-TRANS ISOMERASE FKPA"/>
    <property type="match status" value="1"/>
</dbReference>
<evidence type="ECO:0000256" key="3">
    <source>
        <dbReference type="ARBA" id="ARBA00023110"/>
    </source>
</evidence>
<name>A0A5A7MP56_9PROT</name>
<comment type="catalytic activity">
    <reaction evidence="1 5 6">
        <text>[protein]-peptidylproline (omega=180) = [protein]-peptidylproline (omega=0)</text>
        <dbReference type="Rhea" id="RHEA:16237"/>
        <dbReference type="Rhea" id="RHEA-COMP:10747"/>
        <dbReference type="Rhea" id="RHEA-COMP:10748"/>
        <dbReference type="ChEBI" id="CHEBI:83833"/>
        <dbReference type="ChEBI" id="CHEBI:83834"/>
        <dbReference type="EC" id="5.2.1.8"/>
    </reaction>
</comment>
<organism evidence="8 9">
    <name type="scientific">Iodidimonas gelatinilytica</name>
    <dbReference type="NCBI Taxonomy" id="1236966"/>
    <lineage>
        <taxon>Bacteria</taxon>
        <taxon>Pseudomonadati</taxon>
        <taxon>Pseudomonadota</taxon>
        <taxon>Alphaproteobacteria</taxon>
        <taxon>Iodidimonadales</taxon>
        <taxon>Iodidimonadaceae</taxon>
        <taxon>Iodidimonas</taxon>
    </lineage>
</organism>
<dbReference type="InterPro" id="IPR046357">
    <property type="entry name" value="PPIase_dom_sf"/>
</dbReference>
<dbReference type="InterPro" id="IPR001179">
    <property type="entry name" value="PPIase_FKBP_dom"/>
</dbReference>
<dbReference type="Gene3D" id="3.10.50.40">
    <property type="match status" value="1"/>
</dbReference>
<dbReference type="Pfam" id="PF00254">
    <property type="entry name" value="FKBP_C"/>
    <property type="match status" value="1"/>
</dbReference>
<dbReference type="EC" id="5.2.1.8" evidence="6"/>
<dbReference type="SUPFAM" id="SSF54534">
    <property type="entry name" value="FKBP-like"/>
    <property type="match status" value="1"/>
</dbReference>
<evidence type="ECO:0000256" key="6">
    <source>
        <dbReference type="RuleBase" id="RU003915"/>
    </source>
</evidence>
<dbReference type="EMBL" id="BKCL01000003">
    <property type="protein sequence ID" value="GEQ97646.1"/>
    <property type="molecule type" value="Genomic_DNA"/>
</dbReference>
<comment type="similarity">
    <text evidence="2 6">Belongs to the FKBP-type PPIase family.</text>
</comment>
<keyword evidence="3 5" id="KW-0697">Rotamase</keyword>
<dbReference type="Proteomes" id="UP000322084">
    <property type="component" value="Unassembled WGS sequence"/>
</dbReference>
<accession>A0A5A7MP56</accession>
<dbReference type="GO" id="GO:0003755">
    <property type="term" value="F:peptidyl-prolyl cis-trans isomerase activity"/>
    <property type="evidence" value="ECO:0007669"/>
    <property type="project" value="UniProtKB-UniRule"/>
</dbReference>